<reference evidence="1" key="2">
    <citation type="journal article" date="2015" name="Data Brief">
        <title>Shoot transcriptome of the giant reed, Arundo donax.</title>
        <authorList>
            <person name="Barrero R.A."/>
            <person name="Guerrero F.D."/>
            <person name="Moolhuijzen P."/>
            <person name="Goolsby J.A."/>
            <person name="Tidwell J."/>
            <person name="Bellgard S.E."/>
            <person name="Bellgard M.I."/>
        </authorList>
    </citation>
    <scope>NUCLEOTIDE SEQUENCE</scope>
    <source>
        <tissue evidence="1">Shoot tissue taken approximately 20 cm above the soil surface</tissue>
    </source>
</reference>
<evidence type="ECO:0000313" key="1">
    <source>
        <dbReference type="EMBL" id="JAD77881.1"/>
    </source>
</evidence>
<sequence length="29" mass="3013">MPPSRFCDVAATLLLLLLALALEVVTGAN</sequence>
<name>A0A0A9CQK1_ARUDO</name>
<protein>
    <submittedName>
        <fullName evidence="1">Uncharacterized protein</fullName>
    </submittedName>
</protein>
<dbReference type="AlphaFoldDB" id="A0A0A9CQK1"/>
<dbReference type="EMBL" id="GBRH01220014">
    <property type="protein sequence ID" value="JAD77881.1"/>
    <property type="molecule type" value="Transcribed_RNA"/>
</dbReference>
<reference evidence="1" key="1">
    <citation type="submission" date="2014-09" db="EMBL/GenBank/DDBJ databases">
        <authorList>
            <person name="Magalhaes I.L.F."/>
            <person name="Oliveira U."/>
            <person name="Santos F.R."/>
            <person name="Vidigal T.H.D.A."/>
            <person name="Brescovit A.D."/>
            <person name="Santos A.J."/>
        </authorList>
    </citation>
    <scope>NUCLEOTIDE SEQUENCE</scope>
    <source>
        <tissue evidence="1">Shoot tissue taken approximately 20 cm above the soil surface</tissue>
    </source>
</reference>
<accession>A0A0A9CQK1</accession>
<proteinExistence type="predicted"/>
<organism evidence="1">
    <name type="scientific">Arundo donax</name>
    <name type="common">Giant reed</name>
    <name type="synonym">Donax arundinaceus</name>
    <dbReference type="NCBI Taxonomy" id="35708"/>
    <lineage>
        <taxon>Eukaryota</taxon>
        <taxon>Viridiplantae</taxon>
        <taxon>Streptophyta</taxon>
        <taxon>Embryophyta</taxon>
        <taxon>Tracheophyta</taxon>
        <taxon>Spermatophyta</taxon>
        <taxon>Magnoliopsida</taxon>
        <taxon>Liliopsida</taxon>
        <taxon>Poales</taxon>
        <taxon>Poaceae</taxon>
        <taxon>PACMAD clade</taxon>
        <taxon>Arundinoideae</taxon>
        <taxon>Arundineae</taxon>
        <taxon>Arundo</taxon>
    </lineage>
</organism>